<organism evidence="8 9">
    <name type="scientific">Clydaea vesicula</name>
    <dbReference type="NCBI Taxonomy" id="447962"/>
    <lineage>
        <taxon>Eukaryota</taxon>
        <taxon>Fungi</taxon>
        <taxon>Fungi incertae sedis</taxon>
        <taxon>Chytridiomycota</taxon>
        <taxon>Chytridiomycota incertae sedis</taxon>
        <taxon>Chytridiomycetes</taxon>
        <taxon>Lobulomycetales</taxon>
        <taxon>Lobulomycetaceae</taxon>
        <taxon>Clydaea</taxon>
    </lineage>
</organism>
<dbReference type="FunFam" id="3.30.200.20:FF:000042">
    <property type="entry name" value="Aurora kinase A"/>
    <property type="match status" value="1"/>
</dbReference>
<feature type="region of interest" description="Disordered" evidence="6">
    <location>
        <begin position="407"/>
        <end position="432"/>
    </location>
</feature>
<name>A0AAD5U2H9_9FUNG</name>
<evidence type="ECO:0000256" key="6">
    <source>
        <dbReference type="SAM" id="MobiDB-lite"/>
    </source>
</evidence>
<keyword evidence="5" id="KW-0067">ATP-binding</keyword>
<dbReference type="AlphaFoldDB" id="A0AAD5U2H9"/>
<keyword evidence="9" id="KW-1185">Reference proteome</keyword>
<gene>
    <name evidence="8" type="ORF">HK099_002994</name>
</gene>
<dbReference type="Proteomes" id="UP001211065">
    <property type="component" value="Unassembled WGS sequence"/>
</dbReference>
<dbReference type="GO" id="GO:0005524">
    <property type="term" value="F:ATP binding"/>
    <property type="evidence" value="ECO:0007669"/>
    <property type="project" value="UniProtKB-KW"/>
</dbReference>
<dbReference type="PANTHER" id="PTHR24351">
    <property type="entry name" value="RIBOSOMAL PROTEIN S6 KINASE"/>
    <property type="match status" value="1"/>
</dbReference>
<dbReference type="InterPro" id="IPR011009">
    <property type="entry name" value="Kinase-like_dom_sf"/>
</dbReference>
<proteinExistence type="predicted"/>
<comment type="caution">
    <text evidence="8">The sequence shown here is derived from an EMBL/GenBank/DDBJ whole genome shotgun (WGS) entry which is preliminary data.</text>
</comment>
<dbReference type="Gene3D" id="3.30.200.20">
    <property type="entry name" value="Phosphorylase Kinase, domain 1"/>
    <property type="match status" value="1"/>
</dbReference>
<evidence type="ECO:0000256" key="2">
    <source>
        <dbReference type="ARBA" id="ARBA00022679"/>
    </source>
</evidence>
<dbReference type="SUPFAM" id="SSF56112">
    <property type="entry name" value="Protein kinase-like (PK-like)"/>
    <property type="match status" value="1"/>
</dbReference>
<evidence type="ECO:0000256" key="4">
    <source>
        <dbReference type="ARBA" id="ARBA00022777"/>
    </source>
</evidence>
<dbReference type="PROSITE" id="PS50011">
    <property type="entry name" value="PROTEIN_KINASE_DOM"/>
    <property type="match status" value="1"/>
</dbReference>
<protein>
    <recommendedName>
        <fullName evidence="7">Protein kinase domain-containing protein</fullName>
    </recommendedName>
</protein>
<sequence>MGQKNSKQNPAPPYSAPQAAIDLSQFTLIYQLGKGTFCKVLAAENTTTGEVVALKYCLKEKLLEKKAINHIIQERNLLEELEHPFICNLKYSFQDSNYVYMVLELMTGNDLRAHVGTSMPENILLDECGHAYLTDFNVAVNFKPGQPLRSVAGTEPYMAPELFSTSQIGYYTSVDWWSLGVVMYEMIYADRPFRGKHKRENIIKGEYRMPNSKFTHISTSCKSFINELLQTQVNKRLGCGLEGMKKYKSHPFFKLKYQSKVPKNAIAPVPSDGAGQSAKAPNLAPSSDSLPEKIKPINWSKLNKKLIDPPFKPRGFRNIPENSKKKREKDIEGEKLKEKDKDLDLQIMIDQQNGVGTQCQVDYPALTEKFLYYDYRFKVDRQKQKRKEERIFVDLDRVARSCSSLISMQSQSQTNSIPRSTQSGLGLELPSPRSRINNLREANGSNEKISPVFNV</sequence>
<feature type="compositionally biased region" description="Polar residues" evidence="6">
    <location>
        <begin position="414"/>
        <end position="424"/>
    </location>
</feature>
<reference evidence="8" key="1">
    <citation type="submission" date="2020-05" db="EMBL/GenBank/DDBJ databases">
        <title>Phylogenomic resolution of chytrid fungi.</title>
        <authorList>
            <person name="Stajich J.E."/>
            <person name="Amses K."/>
            <person name="Simmons R."/>
            <person name="Seto K."/>
            <person name="Myers J."/>
            <person name="Bonds A."/>
            <person name="Quandt C.A."/>
            <person name="Barry K."/>
            <person name="Liu P."/>
            <person name="Grigoriev I."/>
            <person name="Longcore J.E."/>
            <person name="James T.Y."/>
        </authorList>
    </citation>
    <scope>NUCLEOTIDE SEQUENCE</scope>
    <source>
        <strain evidence="8">JEL0476</strain>
    </source>
</reference>
<feature type="region of interest" description="Disordered" evidence="6">
    <location>
        <begin position="313"/>
        <end position="333"/>
    </location>
</feature>
<evidence type="ECO:0000313" key="8">
    <source>
        <dbReference type="EMBL" id="KAJ3221888.1"/>
    </source>
</evidence>
<feature type="domain" description="Protein kinase" evidence="7">
    <location>
        <begin position="26"/>
        <end position="253"/>
    </location>
</feature>
<dbReference type="Pfam" id="PF00069">
    <property type="entry name" value="Pkinase"/>
    <property type="match status" value="2"/>
</dbReference>
<evidence type="ECO:0000259" key="7">
    <source>
        <dbReference type="PROSITE" id="PS50011"/>
    </source>
</evidence>
<evidence type="ECO:0000256" key="1">
    <source>
        <dbReference type="ARBA" id="ARBA00022527"/>
    </source>
</evidence>
<accession>A0AAD5U2H9</accession>
<keyword evidence="2" id="KW-0808">Transferase</keyword>
<evidence type="ECO:0000256" key="3">
    <source>
        <dbReference type="ARBA" id="ARBA00022741"/>
    </source>
</evidence>
<dbReference type="Gene3D" id="1.10.510.10">
    <property type="entry name" value="Transferase(Phosphotransferase) domain 1"/>
    <property type="match status" value="1"/>
</dbReference>
<keyword evidence="1" id="KW-0723">Serine/threonine-protein kinase</keyword>
<keyword evidence="4" id="KW-0418">Kinase</keyword>
<dbReference type="EMBL" id="JADGJW010000203">
    <property type="protein sequence ID" value="KAJ3221888.1"/>
    <property type="molecule type" value="Genomic_DNA"/>
</dbReference>
<dbReference type="GO" id="GO:0004674">
    <property type="term" value="F:protein serine/threonine kinase activity"/>
    <property type="evidence" value="ECO:0007669"/>
    <property type="project" value="UniProtKB-KW"/>
</dbReference>
<feature type="region of interest" description="Disordered" evidence="6">
    <location>
        <begin position="266"/>
        <end position="294"/>
    </location>
</feature>
<dbReference type="InterPro" id="IPR000719">
    <property type="entry name" value="Prot_kinase_dom"/>
</dbReference>
<evidence type="ECO:0000313" key="9">
    <source>
        <dbReference type="Proteomes" id="UP001211065"/>
    </source>
</evidence>
<keyword evidence="3" id="KW-0547">Nucleotide-binding</keyword>
<evidence type="ECO:0000256" key="5">
    <source>
        <dbReference type="ARBA" id="ARBA00022840"/>
    </source>
</evidence>